<name>A0A2I7KFD1_9RHOB</name>
<sequence>MQVPQGVFRNIASTRAGSVSTSARLGGTRMVAAA</sequence>
<proteinExistence type="predicted"/>
<gene>
    <name evidence="1" type="ORF">PhaeoP88_03988</name>
</gene>
<dbReference type="EMBL" id="CP010727">
    <property type="protein sequence ID" value="AUR01300.1"/>
    <property type="molecule type" value="Genomic_DNA"/>
</dbReference>
<evidence type="ECO:0000313" key="2">
    <source>
        <dbReference type="Proteomes" id="UP000236447"/>
    </source>
</evidence>
<protein>
    <submittedName>
        <fullName evidence="1">Uncharacterized protein</fullName>
    </submittedName>
</protein>
<organism evidence="1 2">
    <name type="scientific">Phaeobacter inhibens</name>
    <dbReference type="NCBI Taxonomy" id="221822"/>
    <lineage>
        <taxon>Bacteria</taxon>
        <taxon>Pseudomonadati</taxon>
        <taxon>Pseudomonadota</taxon>
        <taxon>Alphaproteobacteria</taxon>
        <taxon>Rhodobacterales</taxon>
        <taxon>Roseobacteraceae</taxon>
        <taxon>Phaeobacter</taxon>
    </lineage>
</organism>
<reference evidence="1 2" key="1">
    <citation type="journal article" date="2017" name="Front. Microbiol.">
        <title>Phaeobacter piscinae sp. nov., a species of the Roseobacter group and potential aquaculture probiont.</title>
        <authorList>
            <person name="Sonnenschein E.C."/>
            <person name="Phippen C.B.W."/>
            <person name="Nielsen K.F."/>
            <person name="Mateiu R.V."/>
            <person name="Melchiorsen J."/>
            <person name="Gram L."/>
            <person name="Overmann J."/>
            <person name="Freese H.M."/>
        </authorList>
    </citation>
    <scope>NUCLEOTIDE SEQUENCE [LARGE SCALE GENOMIC DNA]</scope>
    <source>
        <strain evidence="1 2">P88</strain>
        <plasmid evidence="1">pP88_b</plasmid>
    </source>
</reference>
<evidence type="ECO:0000313" key="1">
    <source>
        <dbReference type="EMBL" id="AUR01300.1"/>
    </source>
</evidence>
<dbReference type="Proteomes" id="UP000236447">
    <property type="component" value="Plasmid pP88_b"/>
</dbReference>
<keyword evidence="1" id="KW-0614">Plasmid</keyword>
<accession>A0A2I7KFD1</accession>
<geneLocation type="plasmid" evidence="2">
    <name>pp88_b</name>
</geneLocation>
<dbReference type="AlphaFoldDB" id="A0A2I7KFD1"/>
<reference evidence="1 2" key="2">
    <citation type="journal article" date="2017" name="Genome Biol. Evol.">
        <title>Trajectories and Drivers of Genome Evolution in Surface-Associated Marine Phaeobacter.</title>
        <authorList>
            <person name="Freese H.M."/>
            <person name="Sikorski J."/>
            <person name="Bunk B."/>
            <person name="Scheuner C."/>
            <person name="Meier-Kolthoff J.P."/>
            <person name="Sproer C."/>
            <person name="Gram L."/>
            <person name="Overmann J."/>
        </authorList>
    </citation>
    <scope>NUCLEOTIDE SEQUENCE [LARGE SCALE GENOMIC DNA]</scope>
    <source>
        <strain evidence="1 2">P88</strain>
        <plasmid evidence="1">pP88_b</plasmid>
    </source>
</reference>